<sequence>MALVDIVSVKVSGENPAPFRTPLEFEITFECLESLEDDLEWKIVYVGSAGDESKDQTLEEVMVGPVPVGTSKFALQAEPPDIEQIPAVDRLGVTVVSITCSYRDQPFVSVGYYVNNEFYPQAGPGDGGVPEDPEEGGLDLSKIYRNLMANEPRVTRYSIKWTGPVPVPQPSAASPAAPRANDDDDEDDDEEEEDEDDEDEDDIQREDEVDLADDEEEDEEEDEEDEIDLEAEEPSAKRRKTTEAAAEEDDEGDEEEEEEEEEDAA</sequence>
<dbReference type="EMBL" id="JAQMWT010000317">
    <property type="protein sequence ID" value="KAJ8605204.1"/>
    <property type="molecule type" value="Genomic_DNA"/>
</dbReference>
<evidence type="ECO:0000256" key="5">
    <source>
        <dbReference type="ARBA" id="ARBA00023186"/>
    </source>
</evidence>
<evidence type="ECO:0008006" key="10">
    <source>
        <dbReference type="Google" id="ProtNLM"/>
    </source>
</evidence>
<evidence type="ECO:0000256" key="2">
    <source>
        <dbReference type="ARBA" id="ARBA00006051"/>
    </source>
</evidence>
<evidence type="ECO:0000256" key="1">
    <source>
        <dbReference type="ARBA" id="ARBA00004123"/>
    </source>
</evidence>
<dbReference type="InterPro" id="IPR036747">
    <property type="entry name" value="ASF1-like_sf"/>
</dbReference>
<keyword evidence="3" id="KW-0805">Transcription regulation</keyword>
<evidence type="ECO:0000313" key="8">
    <source>
        <dbReference type="EMBL" id="KAJ8605204.1"/>
    </source>
</evidence>
<dbReference type="Pfam" id="PF04729">
    <property type="entry name" value="ASF1_hist_chap"/>
    <property type="match status" value="1"/>
</dbReference>
<keyword evidence="5" id="KW-0143">Chaperone</keyword>
<feature type="compositionally biased region" description="Acidic residues" evidence="7">
    <location>
        <begin position="245"/>
        <end position="265"/>
    </location>
</feature>
<dbReference type="PANTHER" id="PTHR12040:SF0">
    <property type="entry name" value="HISTONE CHAPERONE ASF1"/>
    <property type="match status" value="1"/>
</dbReference>
<protein>
    <recommendedName>
        <fullName evidence="10">Histone chaperone</fullName>
    </recommendedName>
</protein>
<comment type="caution">
    <text evidence="8">The sequence shown here is derived from an EMBL/GenBank/DDBJ whole genome shotgun (WGS) entry which is preliminary data.</text>
</comment>
<accession>A0AAD7XN59</accession>
<evidence type="ECO:0000256" key="6">
    <source>
        <dbReference type="ARBA" id="ARBA00023242"/>
    </source>
</evidence>
<dbReference type="GO" id="GO:0042393">
    <property type="term" value="F:histone binding"/>
    <property type="evidence" value="ECO:0007669"/>
    <property type="project" value="TreeGrafter"/>
</dbReference>
<organism evidence="8 9">
    <name type="scientific">Chrysophaeum taylorii</name>
    <dbReference type="NCBI Taxonomy" id="2483200"/>
    <lineage>
        <taxon>Eukaryota</taxon>
        <taxon>Sar</taxon>
        <taxon>Stramenopiles</taxon>
        <taxon>Ochrophyta</taxon>
        <taxon>Pelagophyceae</taxon>
        <taxon>Pelagomonadales</taxon>
        <taxon>Pelagomonadaceae</taxon>
        <taxon>Chrysophaeum</taxon>
    </lineage>
</organism>
<comment type="similarity">
    <text evidence="2">Belongs to the ASF1 family.</text>
</comment>
<evidence type="ECO:0000256" key="3">
    <source>
        <dbReference type="ARBA" id="ARBA00023015"/>
    </source>
</evidence>
<keyword evidence="4" id="KW-0804">Transcription</keyword>
<dbReference type="GO" id="GO:0006335">
    <property type="term" value="P:DNA replication-dependent chromatin assembly"/>
    <property type="evidence" value="ECO:0007669"/>
    <property type="project" value="TreeGrafter"/>
</dbReference>
<dbReference type="SUPFAM" id="SSF101546">
    <property type="entry name" value="ASF1-like"/>
    <property type="match status" value="1"/>
</dbReference>
<evidence type="ECO:0000256" key="4">
    <source>
        <dbReference type="ARBA" id="ARBA00023163"/>
    </source>
</evidence>
<dbReference type="Gene3D" id="2.60.40.1490">
    <property type="entry name" value="Histone chaperone ASF1-like"/>
    <property type="match status" value="1"/>
</dbReference>
<keyword evidence="6" id="KW-0539">Nucleus</keyword>
<proteinExistence type="inferred from homology"/>
<feature type="compositionally biased region" description="Acidic residues" evidence="7">
    <location>
        <begin position="182"/>
        <end position="233"/>
    </location>
</feature>
<dbReference type="InterPro" id="IPR006818">
    <property type="entry name" value="ASF1-like"/>
</dbReference>
<feature type="region of interest" description="Disordered" evidence="7">
    <location>
        <begin position="160"/>
        <end position="265"/>
    </location>
</feature>
<dbReference type="GO" id="GO:0000785">
    <property type="term" value="C:chromatin"/>
    <property type="evidence" value="ECO:0007669"/>
    <property type="project" value="TreeGrafter"/>
</dbReference>
<dbReference type="GO" id="GO:0005634">
    <property type="term" value="C:nucleus"/>
    <property type="evidence" value="ECO:0007669"/>
    <property type="project" value="UniProtKB-SubCell"/>
</dbReference>
<gene>
    <name evidence="8" type="ORF">CTAYLR_000428</name>
</gene>
<dbReference type="PANTHER" id="PTHR12040">
    <property type="entry name" value="ANTI-SILENCING PROTEIN 1"/>
    <property type="match status" value="1"/>
</dbReference>
<comment type="subcellular location">
    <subcellularLocation>
        <location evidence="1">Nucleus</location>
    </subcellularLocation>
</comment>
<dbReference type="AlphaFoldDB" id="A0AAD7XN59"/>
<reference evidence="8" key="1">
    <citation type="submission" date="2023-01" db="EMBL/GenBank/DDBJ databases">
        <title>Metagenome sequencing of chrysophaentin producing Chrysophaeum taylorii.</title>
        <authorList>
            <person name="Davison J."/>
            <person name="Bewley C."/>
        </authorList>
    </citation>
    <scope>NUCLEOTIDE SEQUENCE</scope>
    <source>
        <strain evidence="8">NIES-1699</strain>
    </source>
</reference>
<evidence type="ECO:0000313" key="9">
    <source>
        <dbReference type="Proteomes" id="UP001230188"/>
    </source>
</evidence>
<dbReference type="Proteomes" id="UP001230188">
    <property type="component" value="Unassembled WGS sequence"/>
</dbReference>
<keyword evidence="9" id="KW-1185">Reference proteome</keyword>
<name>A0AAD7XN59_9STRA</name>
<evidence type="ECO:0000256" key="7">
    <source>
        <dbReference type="SAM" id="MobiDB-lite"/>
    </source>
</evidence>